<evidence type="ECO:0000313" key="3">
    <source>
        <dbReference type="EMBL" id="GAE14351.1"/>
    </source>
</evidence>
<protein>
    <submittedName>
        <fullName evidence="3">Putative transcriptional regulator</fullName>
    </submittedName>
</protein>
<dbReference type="PANTHER" id="PTHR34580">
    <property type="match status" value="1"/>
</dbReference>
<evidence type="ECO:0000313" key="4">
    <source>
        <dbReference type="Proteomes" id="UP000018861"/>
    </source>
</evidence>
<dbReference type="InterPro" id="IPR026881">
    <property type="entry name" value="WYL_dom"/>
</dbReference>
<dbReference type="PANTHER" id="PTHR34580:SF9">
    <property type="entry name" value="SLL5097 PROTEIN"/>
    <property type="match status" value="1"/>
</dbReference>
<name>W4P3M2_9BACE</name>
<dbReference type="AlphaFoldDB" id="W4P3M2"/>
<feature type="domain" description="WYL" evidence="1">
    <location>
        <begin position="154"/>
        <end position="221"/>
    </location>
</feature>
<reference evidence="3 4" key="1">
    <citation type="journal article" date="2014" name="Genome Announc.">
        <title>Draft Genome Sequences of Three Strains of Bacteroides pyogenes Isolated from a Cat and Swine.</title>
        <authorList>
            <person name="Sakamoto M."/>
            <person name="Oshima K."/>
            <person name="Suda W."/>
            <person name="Kitamura K."/>
            <person name="Iida T."/>
            <person name="Hattori M."/>
            <person name="Ohkuma M."/>
        </authorList>
    </citation>
    <scope>NUCLEOTIDE SEQUENCE [LARGE SCALE GENOMIC DNA]</scope>
    <source>
        <strain evidence="3 4">JCM 6292</strain>
    </source>
</reference>
<proteinExistence type="predicted"/>
<dbReference type="InterPro" id="IPR057727">
    <property type="entry name" value="WCX_dom"/>
</dbReference>
<dbReference type="Pfam" id="PF25583">
    <property type="entry name" value="WCX"/>
    <property type="match status" value="1"/>
</dbReference>
<sequence>MPVNKNALLRYRILDRCFSDRHHYYDIDELLDKVNEAFLDIYGKTVSLRQIRADISYMKDRVFYDAPIEAIPYDGKKCYYRYSDPDFSIFNSDLSNEEVEKLRTTIEMLGRFRGIPGNAWLEEVISNLEYRFGVKANKGDYIAFDQNEQLQGLEHLTTIIDATVNHQPLLIEYRSYKGNEKTVTIHPYHVKEFNNRWFLFGLEQSTHGDRIANRALDRIVKLSLSDSTFIPNTTINFKTYFDDVIGVTVPENTKVEHIVLKFEKGRFPYVVSKPIHQSQKVLSEEECILQIDVRPNNELTSRIFSFFPDVEVLEPAWYRNEIKEKIIFNMQKYMSVKLDCTEGL</sequence>
<dbReference type="EMBL" id="BAIQ01000003">
    <property type="protein sequence ID" value="GAE14351.1"/>
    <property type="molecule type" value="Genomic_DNA"/>
</dbReference>
<organism evidence="3 4">
    <name type="scientific">Bacteroides pyogenes JCM 6292</name>
    <dbReference type="NCBI Taxonomy" id="1235809"/>
    <lineage>
        <taxon>Bacteria</taxon>
        <taxon>Pseudomonadati</taxon>
        <taxon>Bacteroidota</taxon>
        <taxon>Bacteroidia</taxon>
        <taxon>Bacteroidales</taxon>
        <taxon>Bacteroidaceae</taxon>
        <taxon>Bacteroides</taxon>
    </lineage>
</organism>
<gene>
    <name evidence="3" type="ORF">JCM6292_473</name>
</gene>
<feature type="domain" description="WCX" evidence="2">
    <location>
        <begin position="256"/>
        <end position="325"/>
    </location>
</feature>
<dbReference type="Proteomes" id="UP000018861">
    <property type="component" value="Unassembled WGS sequence"/>
</dbReference>
<comment type="caution">
    <text evidence="3">The sequence shown here is derived from an EMBL/GenBank/DDBJ whole genome shotgun (WGS) entry which is preliminary data.</text>
</comment>
<evidence type="ECO:0000259" key="1">
    <source>
        <dbReference type="Pfam" id="PF13280"/>
    </source>
</evidence>
<dbReference type="Pfam" id="PF13280">
    <property type="entry name" value="WYL"/>
    <property type="match status" value="1"/>
</dbReference>
<dbReference type="InterPro" id="IPR051534">
    <property type="entry name" value="CBASS_pafABC_assoc_protein"/>
</dbReference>
<accession>W4P3M2</accession>
<evidence type="ECO:0000259" key="2">
    <source>
        <dbReference type="Pfam" id="PF25583"/>
    </source>
</evidence>
<dbReference type="PROSITE" id="PS52050">
    <property type="entry name" value="WYL"/>
    <property type="match status" value="1"/>
</dbReference>